<feature type="transmembrane region" description="Helical" evidence="6">
    <location>
        <begin position="67"/>
        <end position="86"/>
    </location>
</feature>
<proteinExistence type="predicted"/>
<dbReference type="GO" id="GO:0015171">
    <property type="term" value="F:amino acid transmembrane transporter activity"/>
    <property type="evidence" value="ECO:0007669"/>
    <property type="project" value="TreeGrafter"/>
</dbReference>
<feature type="transmembrane region" description="Helical" evidence="6">
    <location>
        <begin position="6"/>
        <end position="26"/>
    </location>
</feature>
<dbReference type="AlphaFoldDB" id="A0AA96WD42"/>
<evidence type="ECO:0000256" key="3">
    <source>
        <dbReference type="ARBA" id="ARBA00022692"/>
    </source>
</evidence>
<accession>A0AA96WD42</accession>
<evidence type="ECO:0000256" key="5">
    <source>
        <dbReference type="ARBA" id="ARBA00023136"/>
    </source>
</evidence>
<dbReference type="InterPro" id="IPR001123">
    <property type="entry name" value="LeuE-type"/>
</dbReference>
<comment type="subcellular location">
    <subcellularLocation>
        <location evidence="1">Cell membrane</location>
        <topology evidence="1">Multi-pass membrane protein</topology>
    </subcellularLocation>
</comment>
<keyword evidence="4 6" id="KW-1133">Transmembrane helix</keyword>
<evidence type="ECO:0000256" key="6">
    <source>
        <dbReference type="SAM" id="Phobius"/>
    </source>
</evidence>
<dbReference type="PANTHER" id="PTHR30086">
    <property type="entry name" value="ARGININE EXPORTER PROTEIN ARGO"/>
    <property type="match status" value="1"/>
</dbReference>
<sequence length="204" mass="22697">MTEWITVFVIASLVIISPGPNFFITLRNSLIHSRRAGVYTALGLSIADLIHMTYCLIGIGVVISQSILVFTLLKWLGAIYLVYIGIKSLRTKPQQASTLQPEVALNNRSAFRMGLFTCLLNPKATLFYLALFTQIIQPNTPLWVQILYGATVAGIEFGWFACVAITMSQPVIQRRFVSISHWLDRLMGAILIGLGLRLALIQKD</sequence>
<dbReference type="RefSeq" id="WP_316434463.1">
    <property type="nucleotide sequence ID" value="NZ_CP053586.1"/>
</dbReference>
<feature type="transmembrane region" description="Helical" evidence="6">
    <location>
        <begin position="115"/>
        <end position="136"/>
    </location>
</feature>
<keyword evidence="2" id="KW-1003">Cell membrane</keyword>
<dbReference type="PANTHER" id="PTHR30086:SF21">
    <property type="entry name" value="TRANSPORT PROTEIN"/>
    <property type="match status" value="1"/>
</dbReference>
<gene>
    <name evidence="7" type="ORF">HJG54_08620</name>
</gene>
<dbReference type="EMBL" id="CP053586">
    <property type="protein sequence ID" value="WNZ22914.1"/>
    <property type="molecule type" value="Genomic_DNA"/>
</dbReference>
<dbReference type="Pfam" id="PF01810">
    <property type="entry name" value="LysE"/>
    <property type="match status" value="1"/>
</dbReference>
<evidence type="ECO:0000256" key="4">
    <source>
        <dbReference type="ARBA" id="ARBA00022989"/>
    </source>
</evidence>
<evidence type="ECO:0000313" key="7">
    <source>
        <dbReference type="EMBL" id="WNZ22914.1"/>
    </source>
</evidence>
<name>A0AA96WD42_9CYAN</name>
<keyword evidence="3 6" id="KW-0812">Transmembrane</keyword>
<organism evidence="7">
    <name type="scientific">Leptolyngbya sp. NK1-12</name>
    <dbReference type="NCBI Taxonomy" id="2547451"/>
    <lineage>
        <taxon>Bacteria</taxon>
        <taxon>Bacillati</taxon>
        <taxon>Cyanobacteriota</taxon>
        <taxon>Cyanophyceae</taxon>
        <taxon>Leptolyngbyales</taxon>
        <taxon>Leptolyngbyaceae</taxon>
        <taxon>Leptolyngbya group</taxon>
        <taxon>Leptolyngbya</taxon>
    </lineage>
</organism>
<evidence type="ECO:0000256" key="2">
    <source>
        <dbReference type="ARBA" id="ARBA00022475"/>
    </source>
</evidence>
<protein>
    <submittedName>
        <fullName evidence="7">LysE family transporter</fullName>
    </submittedName>
</protein>
<dbReference type="PIRSF" id="PIRSF006324">
    <property type="entry name" value="LeuE"/>
    <property type="match status" value="1"/>
</dbReference>
<feature type="transmembrane region" description="Helical" evidence="6">
    <location>
        <begin position="142"/>
        <end position="165"/>
    </location>
</feature>
<dbReference type="GO" id="GO:0005886">
    <property type="term" value="C:plasma membrane"/>
    <property type="evidence" value="ECO:0007669"/>
    <property type="project" value="UniProtKB-SubCell"/>
</dbReference>
<feature type="transmembrane region" description="Helical" evidence="6">
    <location>
        <begin position="38"/>
        <end position="61"/>
    </location>
</feature>
<evidence type="ECO:0000256" key="1">
    <source>
        <dbReference type="ARBA" id="ARBA00004651"/>
    </source>
</evidence>
<keyword evidence="5 6" id="KW-0472">Membrane</keyword>
<reference evidence="7" key="1">
    <citation type="submission" date="2020-05" db="EMBL/GenBank/DDBJ databases">
        <authorList>
            <person name="Zhu T."/>
            <person name="Keshari N."/>
            <person name="Lu X."/>
        </authorList>
    </citation>
    <scope>NUCLEOTIDE SEQUENCE</scope>
    <source>
        <strain evidence="7">NK1-12</strain>
    </source>
</reference>